<dbReference type="RefSeq" id="WP_207181197.1">
    <property type="nucleotide sequence ID" value="NZ_AP024145.1"/>
</dbReference>
<protein>
    <submittedName>
        <fullName evidence="3">GGDEF domain-containing protein</fullName>
    </submittedName>
</protein>
<sequence>MHDPTPSYLLPKAVLLRWLADPGLDLPDDVRVRLLATLSSSLASLALGALAMLAVELAAAIRHPGPLFLGLLAADLTLLAARIGIILRARRAVADNRPAPTDLLLASSVAWAGMVGTMTLLCFLSGDPLLQVLAPLTMMGILSGIVTRNYAAPRLAVAMIVLCDMPLKIALPLYYGDAWFLLAAGLGLIFAVATGITTVRLNHTYVEVLLAKRENQRRATHDPLTGLLNRTGLMDGLAARLPAGDESLALLYLDLDGFKAVNDCFGHGVGDALLIEVAARIAAALPPDWEAARLGGDEFVILAGGDRAHEAAIVAAHLIEAVKAPCDLGPDCPGGLGIGVSVGIAWAAPGMEPAALLAEADAALYRAKAAGKGRWAAGTVPASRDVRVG</sequence>
<feature type="transmembrane region" description="Helical" evidence="1">
    <location>
        <begin position="34"/>
        <end position="55"/>
    </location>
</feature>
<dbReference type="SMART" id="SM00267">
    <property type="entry name" value="GGDEF"/>
    <property type="match status" value="1"/>
</dbReference>
<dbReference type="KEGG" id="mind:mvi_04320"/>
<keyword evidence="1" id="KW-0472">Membrane</keyword>
<organism evidence="3 4">
    <name type="scientific">Methylobacterium indicum</name>
    <dbReference type="NCBI Taxonomy" id="1775910"/>
    <lineage>
        <taxon>Bacteria</taxon>
        <taxon>Pseudomonadati</taxon>
        <taxon>Pseudomonadota</taxon>
        <taxon>Alphaproteobacteria</taxon>
        <taxon>Hyphomicrobiales</taxon>
        <taxon>Methylobacteriaceae</taxon>
        <taxon>Methylobacterium</taxon>
    </lineage>
</organism>
<dbReference type="AlphaFoldDB" id="A0A8H8WPI1"/>
<dbReference type="Pfam" id="PF00990">
    <property type="entry name" value="GGDEF"/>
    <property type="match status" value="1"/>
</dbReference>
<dbReference type="InterPro" id="IPR000160">
    <property type="entry name" value="GGDEF_dom"/>
</dbReference>
<evidence type="ECO:0000313" key="3">
    <source>
        <dbReference type="EMBL" id="BCM81971.1"/>
    </source>
</evidence>
<dbReference type="SUPFAM" id="SSF55073">
    <property type="entry name" value="Nucleotide cyclase"/>
    <property type="match status" value="1"/>
</dbReference>
<feature type="transmembrane region" description="Helical" evidence="1">
    <location>
        <begin position="109"/>
        <end position="134"/>
    </location>
</feature>
<dbReference type="NCBIfam" id="TIGR00254">
    <property type="entry name" value="GGDEF"/>
    <property type="match status" value="1"/>
</dbReference>
<dbReference type="EMBL" id="AP024145">
    <property type="protein sequence ID" value="BCM81971.1"/>
    <property type="molecule type" value="Genomic_DNA"/>
</dbReference>
<reference evidence="3" key="1">
    <citation type="submission" date="2020-11" db="EMBL/GenBank/DDBJ databases">
        <title>Complete genome sequence of a novel pathogenic Methylobacterium strain isolated from rice in Vietnam.</title>
        <authorList>
            <person name="Lai K."/>
            <person name="Okazaki S."/>
            <person name="Higashi K."/>
            <person name="Mori H."/>
            <person name="Toyoda A."/>
            <person name="Kurokawa K."/>
        </authorList>
    </citation>
    <scope>NUCLEOTIDE SEQUENCE</scope>
    <source>
        <strain evidence="3">VL1</strain>
    </source>
</reference>
<evidence type="ECO:0000256" key="1">
    <source>
        <dbReference type="SAM" id="Phobius"/>
    </source>
</evidence>
<dbReference type="InterPro" id="IPR043128">
    <property type="entry name" value="Rev_trsase/Diguanyl_cyclase"/>
</dbReference>
<dbReference type="InterPro" id="IPR052155">
    <property type="entry name" value="Biofilm_reg_signaling"/>
</dbReference>
<feature type="transmembrane region" description="Helical" evidence="1">
    <location>
        <begin position="180"/>
        <end position="199"/>
    </location>
</feature>
<dbReference type="CDD" id="cd01949">
    <property type="entry name" value="GGDEF"/>
    <property type="match status" value="1"/>
</dbReference>
<dbReference type="Gene3D" id="3.30.70.270">
    <property type="match status" value="1"/>
</dbReference>
<feature type="transmembrane region" description="Helical" evidence="1">
    <location>
        <begin position="67"/>
        <end position="89"/>
    </location>
</feature>
<keyword evidence="1" id="KW-1133">Transmembrane helix</keyword>
<gene>
    <name evidence="3" type="ORF">mvi_04320</name>
</gene>
<proteinExistence type="predicted"/>
<evidence type="ECO:0000313" key="4">
    <source>
        <dbReference type="Proteomes" id="UP000663508"/>
    </source>
</evidence>
<dbReference type="PROSITE" id="PS50887">
    <property type="entry name" value="GGDEF"/>
    <property type="match status" value="1"/>
</dbReference>
<feature type="domain" description="GGDEF" evidence="2">
    <location>
        <begin position="246"/>
        <end position="380"/>
    </location>
</feature>
<dbReference type="Proteomes" id="UP000663508">
    <property type="component" value="Chromosome"/>
</dbReference>
<dbReference type="PANTHER" id="PTHR44757:SF2">
    <property type="entry name" value="BIOFILM ARCHITECTURE MAINTENANCE PROTEIN MBAA"/>
    <property type="match status" value="1"/>
</dbReference>
<accession>A0A8H8WPI1</accession>
<keyword evidence="1" id="KW-0812">Transmembrane</keyword>
<name>A0A8H8WPI1_9HYPH</name>
<evidence type="ECO:0000259" key="2">
    <source>
        <dbReference type="PROSITE" id="PS50887"/>
    </source>
</evidence>
<dbReference type="InterPro" id="IPR029787">
    <property type="entry name" value="Nucleotide_cyclase"/>
</dbReference>
<dbReference type="PANTHER" id="PTHR44757">
    <property type="entry name" value="DIGUANYLATE CYCLASE DGCP"/>
    <property type="match status" value="1"/>
</dbReference>